<gene>
    <name evidence="1" type="ORF">NBG84_36075</name>
</gene>
<organism evidence="1 2">
    <name type="scientific">Streptomyces albipurpureus</name>
    <dbReference type="NCBI Taxonomy" id="2897419"/>
    <lineage>
        <taxon>Bacteria</taxon>
        <taxon>Bacillati</taxon>
        <taxon>Actinomycetota</taxon>
        <taxon>Actinomycetes</taxon>
        <taxon>Kitasatosporales</taxon>
        <taxon>Streptomycetaceae</taxon>
        <taxon>Streptomyces</taxon>
    </lineage>
</organism>
<dbReference type="RefSeq" id="WP_250923924.1">
    <property type="nucleotide sequence ID" value="NZ_JAMQAW010000079.1"/>
</dbReference>
<accession>A0ABT0UYI1</accession>
<reference evidence="1" key="1">
    <citation type="submission" date="2022-06" db="EMBL/GenBank/DDBJ databases">
        <title>Genome public.</title>
        <authorList>
            <person name="Sun Q."/>
        </authorList>
    </citation>
    <scope>NUCLEOTIDE SEQUENCE</scope>
    <source>
        <strain evidence="1">CWNU-1</strain>
    </source>
</reference>
<protein>
    <submittedName>
        <fullName evidence="1">Uncharacterized protein</fullName>
    </submittedName>
</protein>
<sequence>MTPAWPPRSIDHKALVVAYTNVLSWPLHLGGVPVTEAGIDAALDRSTHGVWSVLCEDLFDAVVMPADAGRKVVLAMQRGKDHQDVGAVVPCLLAGSWRIFFVQARTGSVISGARVLSAMQRVALPPTEGSRWEVPPWSRAEPRRIELPNAQILVGWLSSPPDAAAARR</sequence>
<proteinExistence type="predicted"/>
<comment type="caution">
    <text evidence="1">The sequence shown here is derived from an EMBL/GenBank/DDBJ whole genome shotgun (WGS) entry which is preliminary data.</text>
</comment>
<evidence type="ECO:0000313" key="2">
    <source>
        <dbReference type="Proteomes" id="UP001431429"/>
    </source>
</evidence>
<dbReference type="Proteomes" id="UP001431429">
    <property type="component" value="Unassembled WGS sequence"/>
</dbReference>
<keyword evidence="2" id="KW-1185">Reference proteome</keyword>
<evidence type="ECO:0000313" key="1">
    <source>
        <dbReference type="EMBL" id="MCM2393628.1"/>
    </source>
</evidence>
<name>A0ABT0UYI1_9ACTN</name>
<dbReference type="EMBL" id="JAMQAW010000079">
    <property type="protein sequence ID" value="MCM2393628.1"/>
    <property type="molecule type" value="Genomic_DNA"/>
</dbReference>